<dbReference type="OrthoDB" id="5817158at2759"/>
<dbReference type="Proteomes" id="UP000053660">
    <property type="component" value="Unassembled WGS sequence"/>
</dbReference>
<reference evidence="1 2" key="1">
    <citation type="submission" date="2014-03" db="EMBL/GenBank/DDBJ databases">
        <title>Draft genome of the hookworm Oesophagostomum dentatum.</title>
        <authorList>
            <person name="Mitreva M."/>
        </authorList>
    </citation>
    <scope>NUCLEOTIDE SEQUENCE [LARGE SCALE GENOMIC DNA]</scope>
    <source>
        <strain evidence="1 2">OD-Hann</strain>
    </source>
</reference>
<dbReference type="PANTHER" id="PTHR21523:SF37">
    <property type="entry name" value="MLT-TEN (MLT-10) RELATED"/>
    <property type="match status" value="1"/>
</dbReference>
<dbReference type="AlphaFoldDB" id="A0A0B1TIZ8"/>
<proteinExistence type="predicted"/>
<gene>
    <name evidence="1" type="ORF">OESDEN_03976</name>
</gene>
<name>A0A0B1TIZ8_OESDE</name>
<dbReference type="PANTHER" id="PTHR21523">
    <property type="match status" value="1"/>
</dbReference>
<sequence>MRAKRSAKTPKISKPPKMMKVTPVTRDRYDLIDETKESPLGMVAKNLLRDIRRYKNKPDKDFKEWREVISEIRIEGNKIKQKEREKEMFKKRLRMYAKSMNEQGSDKDTLKKMNVFGDTNEAQMDDVMMKIRKEQSKATSYDKLLSAPIELIRGAVKLGMMMDGKNVSDFEKKNMKLVSPRFFPVVPEPNDEEDEIRVLSPSLFALHNEGKGIEKETSIGKALSIFGEKDNNAWLNFILETSGVNDALDSMKVCTVYSQKGLFKSSPHA</sequence>
<evidence type="ECO:0000313" key="1">
    <source>
        <dbReference type="EMBL" id="KHJ96066.1"/>
    </source>
</evidence>
<dbReference type="EMBL" id="KN549772">
    <property type="protein sequence ID" value="KHJ96066.1"/>
    <property type="molecule type" value="Genomic_DNA"/>
</dbReference>
<accession>A0A0B1TIZ8</accession>
<protein>
    <submittedName>
        <fullName evidence="1">Uncharacterized protein</fullName>
    </submittedName>
</protein>
<dbReference type="InterPro" id="IPR006954">
    <property type="entry name" value="Mlt-10-like"/>
</dbReference>
<organism evidence="1 2">
    <name type="scientific">Oesophagostomum dentatum</name>
    <name type="common">Nodular worm</name>
    <dbReference type="NCBI Taxonomy" id="61180"/>
    <lineage>
        <taxon>Eukaryota</taxon>
        <taxon>Metazoa</taxon>
        <taxon>Ecdysozoa</taxon>
        <taxon>Nematoda</taxon>
        <taxon>Chromadorea</taxon>
        <taxon>Rhabditida</taxon>
        <taxon>Rhabditina</taxon>
        <taxon>Rhabditomorpha</taxon>
        <taxon>Strongyloidea</taxon>
        <taxon>Strongylidae</taxon>
        <taxon>Oesophagostomum</taxon>
    </lineage>
</organism>
<dbReference type="Pfam" id="PF04870">
    <property type="entry name" value="Moulting_cycle"/>
    <property type="match status" value="1"/>
</dbReference>
<evidence type="ECO:0000313" key="2">
    <source>
        <dbReference type="Proteomes" id="UP000053660"/>
    </source>
</evidence>
<keyword evidence="2" id="KW-1185">Reference proteome</keyword>